<dbReference type="Gene3D" id="3.30.530.20">
    <property type="match status" value="2"/>
</dbReference>
<name>R7W6U9_AEGTA</name>
<dbReference type="PANTHER" id="PTHR31213:SF138">
    <property type="entry name" value="ABSCISIC ACID RECEPTOR PYL6"/>
    <property type="match status" value="1"/>
</dbReference>
<dbReference type="EnsemblPlants" id="EMT17086">
    <property type="protein sequence ID" value="EMT17086"/>
    <property type="gene ID" value="F775_00515"/>
</dbReference>
<proteinExistence type="predicted"/>
<dbReference type="PANTHER" id="PTHR31213">
    <property type="entry name" value="OS08G0374000 PROTEIN-RELATED"/>
    <property type="match status" value="1"/>
</dbReference>
<evidence type="ECO:0000256" key="1">
    <source>
        <dbReference type="ARBA" id="ARBA00004123"/>
    </source>
</evidence>
<dbReference type="GO" id="GO:0009738">
    <property type="term" value="P:abscisic acid-activated signaling pathway"/>
    <property type="evidence" value="ECO:0007669"/>
    <property type="project" value="TreeGrafter"/>
</dbReference>
<dbReference type="GO" id="GO:0005737">
    <property type="term" value="C:cytoplasm"/>
    <property type="evidence" value="ECO:0007669"/>
    <property type="project" value="TreeGrafter"/>
</dbReference>
<dbReference type="GO" id="GO:0038023">
    <property type="term" value="F:signaling receptor activity"/>
    <property type="evidence" value="ECO:0007669"/>
    <property type="project" value="TreeGrafter"/>
</dbReference>
<evidence type="ECO:0008006" key="4">
    <source>
        <dbReference type="Google" id="ProtNLM"/>
    </source>
</evidence>
<dbReference type="InterPro" id="IPR023393">
    <property type="entry name" value="START-like_dom_sf"/>
</dbReference>
<evidence type="ECO:0000313" key="3">
    <source>
        <dbReference type="EnsemblPlants" id="EMT17086"/>
    </source>
</evidence>
<protein>
    <recommendedName>
        <fullName evidence="4">Abscisic acid receptor PYL4</fullName>
    </recommendedName>
</protein>
<dbReference type="GO" id="GO:0004864">
    <property type="term" value="F:protein phosphatase inhibitor activity"/>
    <property type="evidence" value="ECO:0007669"/>
    <property type="project" value="TreeGrafter"/>
</dbReference>
<dbReference type="GO" id="GO:0010427">
    <property type="term" value="F:abscisic acid binding"/>
    <property type="evidence" value="ECO:0007669"/>
    <property type="project" value="TreeGrafter"/>
</dbReference>
<reference evidence="3" key="1">
    <citation type="submission" date="2015-06" db="UniProtKB">
        <authorList>
            <consortium name="EnsemblPlants"/>
        </authorList>
    </citation>
    <scope>IDENTIFICATION</scope>
</reference>
<dbReference type="InterPro" id="IPR050279">
    <property type="entry name" value="Plant_def-hormone_signal"/>
</dbReference>
<evidence type="ECO:0000256" key="2">
    <source>
        <dbReference type="SAM" id="MobiDB-lite"/>
    </source>
</evidence>
<dbReference type="AlphaFoldDB" id="R7W6U9"/>
<dbReference type="GO" id="GO:0005634">
    <property type="term" value="C:nucleus"/>
    <property type="evidence" value="ECO:0007669"/>
    <property type="project" value="UniProtKB-SubCell"/>
</dbReference>
<dbReference type="SUPFAM" id="SSF55961">
    <property type="entry name" value="Bet v1-like"/>
    <property type="match status" value="2"/>
</dbReference>
<sequence>MPPLGGGEGLVALSMLILCSPSQFKMGPRRSTTSTRRHHEHTVGPGQCCSVVVQAIEAPVGTVWAVVRRFDWPQAYKHFIRSCFLVDNDDGMVGSVREVYNKRPATTPSPKDRPSNPATASSLCKAPLSTIGWEEDAGKLGSRRGAAGACVRIMPYTASRPSAPQRARVAAVGAGWKAAAHAASCGAVPGEVARHHEHAAGAGQCCSAVVQAIEAPVGAVWAVVRRFDRPQAYKHFIRSCRVVDGDGGAVGSETYLYSEFSRKQISKTICATGTRRSRCTECLTKNYHFRGLRPTELPL</sequence>
<feature type="region of interest" description="Disordered" evidence="2">
    <location>
        <begin position="100"/>
        <end position="122"/>
    </location>
</feature>
<accession>R7W6U9</accession>
<organism evidence="3">
    <name type="scientific">Aegilops tauschii</name>
    <name type="common">Tausch's goatgrass</name>
    <name type="synonym">Aegilops squarrosa</name>
    <dbReference type="NCBI Taxonomy" id="37682"/>
    <lineage>
        <taxon>Eukaryota</taxon>
        <taxon>Viridiplantae</taxon>
        <taxon>Streptophyta</taxon>
        <taxon>Embryophyta</taxon>
        <taxon>Tracheophyta</taxon>
        <taxon>Spermatophyta</taxon>
        <taxon>Magnoliopsida</taxon>
        <taxon>Liliopsida</taxon>
        <taxon>Poales</taxon>
        <taxon>Poaceae</taxon>
        <taxon>BOP clade</taxon>
        <taxon>Pooideae</taxon>
        <taxon>Triticodae</taxon>
        <taxon>Triticeae</taxon>
        <taxon>Triticinae</taxon>
        <taxon>Aegilops</taxon>
    </lineage>
</organism>
<comment type="subcellular location">
    <subcellularLocation>
        <location evidence="1">Nucleus</location>
    </subcellularLocation>
</comment>